<dbReference type="OrthoDB" id="9812484at2"/>
<keyword evidence="2 4" id="KW-0238">DNA-binding</keyword>
<keyword evidence="1" id="KW-0805">Transcription regulation</keyword>
<evidence type="ECO:0000256" key="4">
    <source>
        <dbReference type="PROSITE-ProRule" id="PRU00335"/>
    </source>
</evidence>
<feature type="DNA-binding region" description="H-T-H motif" evidence="4">
    <location>
        <begin position="34"/>
        <end position="53"/>
    </location>
</feature>
<sequence length="223" mass="26635">MPTTTFFRLDKEKQEKIIQAAKNEFMSVPIHEASIAKIIKEADIPRGSFYQYFSGKEDLFYYLFDTVRKKPEDYLFKCLEAEEGDLLEAFKKFFSYFVKEVFEGEETLFFKNIFLHMTYHNSSKALMNELSDEEIKARKSHIENHRKDSKEAFERIYNRVNHDLLTISSEREFKMLFRQLCTMISNTINEGYRIKKCDTTFNLNQLIEDFNLKIDWLRNGVAK</sequence>
<protein>
    <submittedName>
        <fullName evidence="6">Transcriptional regulator, TetR family</fullName>
    </submittedName>
</protein>
<reference evidence="7" key="1">
    <citation type="submission" date="2017-02" db="EMBL/GenBank/DDBJ databases">
        <authorList>
            <person name="Dridi B."/>
        </authorList>
    </citation>
    <scope>NUCLEOTIDE SEQUENCE [LARGE SCALE GENOMIC DNA]</scope>
    <source>
        <strain evidence="7">bH819</strain>
    </source>
</reference>
<dbReference type="PANTHER" id="PTHR47506">
    <property type="entry name" value="TRANSCRIPTIONAL REGULATORY PROTEIN"/>
    <property type="match status" value="1"/>
</dbReference>
<evidence type="ECO:0000256" key="2">
    <source>
        <dbReference type="ARBA" id="ARBA00023125"/>
    </source>
</evidence>
<dbReference type="AlphaFoldDB" id="A0A1X6WS58"/>
<evidence type="ECO:0000256" key="1">
    <source>
        <dbReference type="ARBA" id="ARBA00023015"/>
    </source>
</evidence>
<evidence type="ECO:0000313" key="7">
    <source>
        <dbReference type="Proteomes" id="UP000195918"/>
    </source>
</evidence>
<organism evidence="6 7">
    <name type="scientific">Vagococcus fluvialis bH819</name>
    <dbReference type="NCBI Taxonomy" id="1255619"/>
    <lineage>
        <taxon>Bacteria</taxon>
        <taxon>Bacillati</taxon>
        <taxon>Bacillota</taxon>
        <taxon>Bacilli</taxon>
        <taxon>Lactobacillales</taxon>
        <taxon>Enterococcaceae</taxon>
        <taxon>Vagococcus</taxon>
    </lineage>
</organism>
<accession>A0A1X6WS58</accession>
<evidence type="ECO:0000259" key="5">
    <source>
        <dbReference type="PROSITE" id="PS50977"/>
    </source>
</evidence>
<dbReference type="Pfam" id="PF17924">
    <property type="entry name" value="TetR_C_19"/>
    <property type="match status" value="1"/>
</dbReference>
<dbReference type="Gene3D" id="1.10.357.10">
    <property type="entry name" value="Tetracycline Repressor, domain 2"/>
    <property type="match status" value="1"/>
</dbReference>
<evidence type="ECO:0000256" key="3">
    <source>
        <dbReference type="ARBA" id="ARBA00023163"/>
    </source>
</evidence>
<dbReference type="EMBL" id="FWFD01000021">
    <property type="protein sequence ID" value="SLM87191.1"/>
    <property type="molecule type" value="Genomic_DNA"/>
</dbReference>
<dbReference type="Pfam" id="PF00440">
    <property type="entry name" value="TetR_N"/>
    <property type="match status" value="1"/>
</dbReference>
<evidence type="ECO:0000313" key="6">
    <source>
        <dbReference type="EMBL" id="SLM87191.1"/>
    </source>
</evidence>
<feature type="domain" description="HTH tetR-type" evidence="5">
    <location>
        <begin position="11"/>
        <end position="71"/>
    </location>
</feature>
<dbReference type="RefSeq" id="WP_086952811.1">
    <property type="nucleotide sequence ID" value="NZ_FWFD01000021.1"/>
</dbReference>
<keyword evidence="7" id="KW-1185">Reference proteome</keyword>
<dbReference type="SUPFAM" id="SSF46689">
    <property type="entry name" value="Homeodomain-like"/>
    <property type="match status" value="1"/>
</dbReference>
<dbReference type="InterPro" id="IPR001647">
    <property type="entry name" value="HTH_TetR"/>
</dbReference>
<dbReference type="PANTHER" id="PTHR47506:SF3">
    <property type="entry name" value="HTH-TYPE TRANSCRIPTIONAL REGULATOR LMRA"/>
    <property type="match status" value="1"/>
</dbReference>
<name>A0A1X6WS58_9ENTE</name>
<dbReference type="Proteomes" id="UP000195918">
    <property type="component" value="Unassembled WGS sequence"/>
</dbReference>
<gene>
    <name evidence="6" type="ORF">FM121_13915</name>
</gene>
<dbReference type="GO" id="GO:0003677">
    <property type="term" value="F:DNA binding"/>
    <property type="evidence" value="ECO:0007669"/>
    <property type="project" value="UniProtKB-UniRule"/>
</dbReference>
<dbReference type="InterPro" id="IPR009057">
    <property type="entry name" value="Homeodomain-like_sf"/>
</dbReference>
<proteinExistence type="predicted"/>
<keyword evidence="3" id="KW-0804">Transcription</keyword>
<dbReference type="PROSITE" id="PS50977">
    <property type="entry name" value="HTH_TETR_2"/>
    <property type="match status" value="1"/>
</dbReference>